<reference evidence="3 4" key="1">
    <citation type="submission" date="2016-01" db="EMBL/GenBank/DDBJ databases">
        <title>The new phylogeny of the genus Mycobacterium.</title>
        <authorList>
            <person name="Tarcisio F."/>
            <person name="Conor M."/>
            <person name="Antonella G."/>
            <person name="Elisabetta G."/>
            <person name="Giulia F.S."/>
            <person name="Sara T."/>
            <person name="Anna F."/>
            <person name="Clotilde B."/>
            <person name="Roberto B."/>
            <person name="Veronica D.S."/>
            <person name="Fabio R."/>
            <person name="Monica P."/>
            <person name="Olivier J."/>
            <person name="Enrico T."/>
            <person name="Nicola S."/>
        </authorList>
    </citation>
    <scope>NUCLEOTIDE SEQUENCE [LARGE SCALE GENOMIC DNA]</scope>
    <source>
        <strain evidence="3 4">DSM 44852</strain>
    </source>
</reference>
<evidence type="ECO:0000313" key="3">
    <source>
        <dbReference type="EMBL" id="ORV51869.1"/>
    </source>
</evidence>
<dbReference type="RefSeq" id="WP_085223082.1">
    <property type="nucleotide sequence ID" value="NZ_AP022576.1"/>
</dbReference>
<name>A0A1X1U5E1_MYCFL</name>
<dbReference type="InterPro" id="IPR038232">
    <property type="entry name" value="PknH-like_Extracell_sf"/>
</dbReference>
<protein>
    <recommendedName>
        <fullName evidence="2">PknH-like extracellular domain-containing protein</fullName>
    </recommendedName>
</protein>
<evidence type="ECO:0000256" key="1">
    <source>
        <dbReference type="SAM" id="SignalP"/>
    </source>
</evidence>
<gene>
    <name evidence="3" type="ORF">AWC05_25710</name>
</gene>
<comment type="caution">
    <text evidence="3">The sequence shown here is derived from an EMBL/GenBank/DDBJ whole genome shotgun (WGS) entry which is preliminary data.</text>
</comment>
<dbReference type="STRING" id="292462.AWC05_25710"/>
<dbReference type="OrthoDB" id="4629891at2"/>
<dbReference type="AlphaFoldDB" id="A0A1X1U5E1"/>
<dbReference type="EMBL" id="LQOV01000016">
    <property type="protein sequence ID" value="ORV51869.1"/>
    <property type="molecule type" value="Genomic_DNA"/>
</dbReference>
<evidence type="ECO:0000313" key="4">
    <source>
        <dbReference type="Proteomes" id="UP000193010"/>
    </source>
</evidence>
<dbReference type="Proteomes" id="UP000193010">
    <property type="component" value="Unassembled WGS sequence"/>
</dbReference>
<dbReference type="Gene3D" id="3.40.1000.70">
    <property type="entry name" value="PknH-like extracellular domain"/>
    <property type="match status" value="1"/>
</dbReference>
<sequence>MAPNLRSRQNSPIRKFSAAAMGCAAVMLMSACSHSSTPAKSHPTVTHVDDMIVGLDDVRRIAKADDLARAEADLNKPAPSDANAPGPCRVVGHNDLTFGSNWTEFRAAGFHGVTDDIQPLGRAMINGVTQAAGRYANPDAAQGAFHQLESSLQACVALQDPNYSFTLDRPDPSTLKLSADQWSHLYRTKSAYLVSVGVVGLESADQIANSVLQIITDRIG</sequence>
<feature type="domain" description="PknH-like extracellular" evidence="2">
    <location>
        <begin position="44"/>
        <end position="218"/>
    </location>
</feature>
<dbReference type="Pfam" id="PF14032">
    <property type="entry name" value="PknH_C"/>
    <property type="match status" value="1"/>
</dbReference>
<organism evidence="3 4">
    <name type="scientific">Mycobacterium florentinum</name>
    <dbReference type="NCBI Taxonomy" id="292462"/>
    <lineage>
        <taxon>Bacteria</taxon>
        <taxon>Bacillati</taxon>
        <taxon>Actinomycetota</taxon>
        <taxon>Actinomycetes</taxon>
        <taxon>Mycobacteriales</taxon>
        <taxon>Mycobacteriaceae</taxon>
        <taxon>Mycobacterium</taxon>
        <taxon>Mycobacterium simiae complex</taxon>
    </lineage>
</organism>
<evidence type="ECO:0000259" key="2">
    <source>
        <dbReference type="Pfam" id="PF14032"/>
    </source>
</evidence>
<keyword evidence="4" id="KW-1185">Reference proteome</keyword>
<proteinExistence type="predicted"/>
<feature type="chain" id="PRO_5039061640" description="PknH-like extracellular domain-containing protein" evidence="1">
    <location>
        <begin position="36"/>
        <end position="220"/>
    </location>
</feature>
<feature type="signal peptide" evidence="1">
    <location>
        <begin position="1"/>
        <end position="35"/>
    </location>
</feature>
<keyword evidence="1" id="KW-0732">Signal</keyword>
<dbReference type="PROSITE" id="PS51257">
    <property type="entry name" value="PROKAR_LIPOPROTEIN"/>
    <property type="match status" value="1"/>
</dbReference>
<dbReference type="InterPro" id="IPR026954">
    <property type="entry name" value="PknH-like_Extracell"/>
</dbReference>
<accession>A0A1X1U5E1</accession>